<accession>A0A345DDP8</accession>
<evidence type="ECO:0000256" key="1">
    <source>
        <dbReference type="ARBA" id="ARBA00004613"/>
    </source>
</evidence>
<dbReference type="GO" id="GO:0005509">
    <property type="term" value="F:calcium ion binding"/>
    <property type="evidence" value="ECO:0007669"/>
    <property type="project" value="InterPro"/>
</dbReference>
<keyword evidence="2" id="KW-0964">Secreted</keyword>
<dbReference type="InterPro" id="IPR018511">
    <property type="entry name" value="Hemolysin-typ_Ca-bd_CS"/>
</dbReference>
<keyword evidence="3" id="KW-0645">Protease</keyword>
<dbReference type="PANTHER" id="PTHR38340">
    <property type="entry name" value="S-LAYER PROTEIN"/>
    <property type="match status" value="1"/>
</dbReference>
<evidence type="ECO:0000313" key="10">
    <source>
        <dbReference type="Proteomes" id="UP000252182"/>
    </source>
</evidence>
<keyword evidence="4" id="KW-0378">Hydrolase</keyword>
<dbReference type="PROSITE" id="PS51829">
    <property type="entry name" value="P_HOMO_B"/>
    <property type="match status" value="1"/>
</dbReference>
<dbReference type="SUPFAM" id="SSF52743">
    <property type="entry name" value="Subtilisin-like"/>
    <property type="match status" value="1"/>
</dbReference>
<dbReference type="InterPro" id="IPR036852">
    <property type="entry name" value="Peptidase_S8/S53_dom_sf"/>
</dbReference>
<feature type="domain" description="P/Homo B" evidence="8">
    <location>
        <begin position="1598"/>
        <end position="1751"/>
    </location>
</feature>
<dbReference type="PRINTS" id="PR00313">
    <property type="entry name" value="CABNDNGRPT"/>
</dbReference>
<dbReference type="GO" id="GO:0004252">
    <property type="term" value="F:serine-type endopeptidase activity"/>
    <property type="evidence" value="ECO:0007669"/>
    <property type="project" value="InterPro"/>
</dbReference>
<dbReference type="SUPFAM" id="SSF49785">
    <property type="entry name" value="Galactose-binding domain-like"/>
    <property type="match status" value="1"/>
</dbReference>
<dbReference type="PROSITE" id="PS00330">
    <property type="entry name" value="HEMOLYSIN_CALCIUM"/>
    <property type="match status" value="6"/>
</dbReference>
<dbReference type="EMBL" id="CP031124">
    <property type="protein sequence ID" value="AXF86486.1"/>
    <property type="molecule type" value="Genomic_DNA"/>
</dbReference>
<dbReference type="Proteomes" id="UP000252182">
    <property type="component" value="Chromosome"/>
</dbReference>
<dbReference type="Pfam" id="PF06594">
    <property type="entry name" value="HCBP_related"/>
    <property type="match status" value="1"/>
</dbReference>
<dbReference type="InterPro" id="IPR010566">
    <property type="entry name" value="Haemolys_ca-bd"/>
</dbReference>
<dbReference type="Gene3D" id="3.40.50.200">
    <property type="entry name" value="Peptidase S8/S53 domain"/>
    <property type="match status" value="1"/>
</dbReference>
<dbReference type="InterPro" id="IPR023828">
    <property type="entry name" value="Peptidase_S8_Ser-AS"/>
</dbReference>
<gene>
    <name evidence="9" type="primary">cya_12</name>
    <name evidence="9" type="ORF">DTO96_102240</name>
</gene>
<evidence type="ECO:0000256" key="3">
    <source>
        <dbReference type="ARBA" id="ARBA00022670"/>
    </source>
</evidence>
<comment type="subcellular location">
    <subcellularLocation>
        <location evidence="1">Secreted</location>
    </subcellularLocation>
</comment>
<dbReference type="InterPro" id="IPR015500">
    <property type="entry name" value="Peptidase_S8_subtilisin-rel"/>
</dbReference>
<dbReference type="InterPro" id="IPR008979">
    <property type="entry name" value="Galactose-bd-like_sf"/>
</dbReference>
<evidence type="ECO:0000313" key="9">
    <source>
        <dbReference type="EMBL" id="AXF86486.1"/>
    </source>
</evidence>
<reference evidence="10" key="1">
    <citation type="submission" date="2018-07" db="EMBL/GenBank/DDBJ databases">
        <authorList>
            <person name="Kim H."/>
        </authorList>
    </citation>
    <scope>NUCLEOTIDE SEQUENCE [LARGE SCALE GENOMIC DNA]</scope>
    <source>
        <strain evidence="10">F02</strain>
    </source>
</reference>
<dbReference type="PRINTS" id="PR00723">
    <property type="entry name" value="SUBTILISIN"/>
</dbReference>
<comment type="similarity">
    <text evidence="7">Belongs to the peptidase S8 family.</text>
</comment>
<dbReference type="GO" id="GO:0005576">
    <property type="term" value="C:extracellular region"/>
    <property type="evidence" value="ECO:0007669"/>
    <property type="project" value="UniProtKB-SubCell"/>
</dbReference>
<organism evidence="9 10">
    <name type="scientific">Ephemeroptericola cinctiostellae</name>
    <dbReference type="NCBI Taxonomy" id="2268024"/>
    <lineage>
        <taxon>Bacteria</taxon>
        <taxon>Pseudomonadati</taxon>
        <taxon>Pseudomonadota</taxon>
        <taxon>Betaproteobacteria</taxon>
        <taxon>Burkholderiales</taxon>
        <taxon>Burkholderiaceae</taxon>
        <taxon>Ephemeroptericola</taxon>
    </lineage>
</organism>
<protein>
    <submittedName>
        <fullName evidence="9">Bifunctional hemolysin/adenylate cyclase</fullName>
    </submittedName>
</protein>
<dbReference type="InterPro" id="IPR011049">
    <property type="entry name" value="Serralysin-like_metalloprot_C"/>
</dbReference>
<dbReference type="GO" id="GO:0006508">
    <property type="term" value="P:proteolysis"/>
    <property type="evidence" value="ECO:0007669"/>
    <property type="project" value="UniProtKB-KW"/>
</dbReference>
<dbReference type="Gene3D" id="2.60.120.260">
    <property type="entry name" value="Galactose-binding domain-like"/>
    <property type="match status" value="1"/>
</dbReference>
<sequence length="2962" mass="306956">MALTSAQAINLINTNPSAYATADALRALAAQVDTYASGTTTVLYGGGVGNVDTNGLAQAVGQSSPSVRIIDNTEAAKFLQSEAFLTKVASVYGVAPRGIIDGTYSGPATNWLYDANQGPWADSSSRFAADSTGDVRTITPFAPDNRIFAQTELPKLMQNAAVTHVNGVPKEVLQAIYTKTGSWAEVNKAASASSAALLSDVKVNTDANGKITGVDLSRFFQGTGVIPANTLNGNAANNSLKVSMIQGMSADQAKIWGEGWSNLSVGEKWVKTTTGVSKGLGIIGVGATALEIKDIADRANAAYAAGDVNGASKIIADGTVTLAGGWAAGMAAGEFAAGFFAPLVGGGPVGQLVYAVAVGASAGAGAYFGTEAIKSFLGSSSGTTGASYRIEVTDDFGFVGVGIGQSPTEYYWGPVYPLLGNAKAIQKISVFGSSGEMPDFDYYVLNDGRVIKETLATGQASFTSLSQSTEEINLFKSNSVLQSTTQEYDSSRNIASINQTFISSDGTLTTYKNNSDGTITKTTSNKFVQSTQLIGFQANGSETNTVDTQVANSSPSSIDHSQGGLIDSANTNVQVAPSMVDFAGNNNAATYTANSNATRNVTNDHRPYDGNIANAILPTTQQAQTVINLANMTPAAEQQAIQNIQTATANFLNNGSTNSSSYHQMTDPLILDLNGDGVKLTQFLDDPVMFDIDNDGGSLEQTGWVSTQDGIVVVDRNANGKIDNISETLSEYYGGAVGTEGSAGTKPFKDGFAALKSLDSNNDNLFNNNDATWGTVKVWVDDNHDGKSWKDLNGNGIVDAGEASELKTLTALGISQINLINQAQSGEVRDGNEVLARGTFTQNGTSKEALAVNFLANPNGGTTTASGTGGITSTQTGTGNATIKAYTTTSLVGENINVTSKGVTNAAGGRGNDTLTGDANNNWLAGGMGSDVFNAGAGNDVLLIDADDLQANINAGAGDDIVQVVGDRGITLNMAQAEVEQVQGGRGADVIIGGGRSTVFVRGGDGNDMMIGGSANDVLNGENGDDLINGGDGNDLLRGHRNNDILMGGAGNDILDGGLDDDKMMGGAGEDDLTASAGDDTMDGGAGVDAVTFRGQVSDYRFMVADGGVWVSDRVAGRDGTDFIRNVEKANFSNIKLVDIPNETSAGFAAPLLADDVLTLNKAGVALNRTQAQVIGKAQLIGNDVNWRNYPLSLLELFDVKGGTASINADGDVLFTPDASYTGFMGFKYRLKNDSGNGSMLVIDGVPVSAEVKLQTADLPQDTLLTKQTYLTDANVLPVWQHYTGKGVQVGIFEVAGGFANTTQIFNYTHADLMGNLDKKWLANPTVGDRAGEGDAGNYNRHSTMVAGVIASSRNNDGNVGVAYNASLAGHWLGGLGGDLSTYKFLKNYDVINQSWKANTDLSQLMSLNGITPEYWEALSSGRGGLGSVFVNAAGNDRAAGANTSDSWLTNNRYTVVVAGVNLDHSKAGLTASSDTKFSTAGANLLVSASGQDLSTTGLQVENSNGSTFGDETALASGTSFSAPTVSGIIALMLEANPNLGYRDVQDILAASARQIIDPNTVWQTNGARNWNGGGMHVSHDYGYGMIDARAAVRLAETWAKQETDQNNKSGIVNDFSVLNMAIPDNDGNLIVSSINVADQDINIEHVTVEVHLTHANAGDLIIKLVSPSGTESILMNRKGVTASNATGQKFFDGINGSNSSSNDLNYTFNTALLRGESFAGDWKLVVQDAATGGTGILKSWRFAAFGAQGKINDQYIYTNEFGQLGAGARATLNDTDGGRDTINVAAVSSASTVNLTSGAATIVGKGLTISNPSLIENILGGEFNDTLVGNAAQNLLIGGRGNDVLNGQAGNDTFDAYWGNDALTGGAGNDVFIIRKDLNSQDIIVDFEVSNANEVIAFVGFSSTGIITSQVGADVKLDLENNQSLLLKNRTLSQINASQLLFFANQSELQTWQMVNASVTGAPITALTTFASKKATDPVVRGTAAADAITGNAGGNTLDGLAGADTMVGRTGNDTYIVDNVGDVIVEIDGGGFDSVKSSVTYKLSNEVENIELTGSASVNATANHLANRLVGNTGNNVLDGGTGKDTLSGGLGNDTYMVDDSADAITELEGQGTDKVNASASFTLGDNLENLTLTGMNDISGTGNDLNNTLAGNTGGNRIIGWAGNDTIVAGKGNDDVYDSLGDELYVFGLGDGLDSITDLAGTDVLQLGMANTAIRSIKKVNNDLVIAYGASDELTLKNHFTVGAMEQIKFNDNVMRTLRVGSDANDAYSLMSGAWDESVLVGLSGDDTYAVDSLGDVVVENANAGNDTVLLMNGNIVNYTASANVENIDTRNKTDAAVNVTGNALNNSIDGNNHNNVLIGQAGNDVLSGMGGDDTYAFSVGDGTDTVSDSAGADTLQFNFASTSIRSASKSGNHLVVAYGVSDQVSVSDYFAGQLIEQVKFSDNVVRTLRVGSDANDAYSLMYGAWDESVLMGLSGDDTYAVDTLGDVVIEGVDSGSDTVLLMNGNIINYVASANVENIDASNKTDATVNITGNALNNNLYGNALGNLLQGKDGDDSIYGFAGNDNLFGGLGNDFLDGGAGNDWLNYGDMTASVTVDLSVTSQQNTVGAGLDTILNLEHANGGSGNDVLKGNNLNNVLNGNDGSDNLSGGVGNDNLRGGKGVDVLMGGLGNDTIDGGDDMDWVDYRDMTASVTVDLALSTAQMAQTAGTDTILNVERILGGRGNDTLYGNELSNTIRAGLGNDVMDGRAGVDTVDYSDFSVAITADLSVTTSQVTGGGQDTFINFENIIGGSGADVLSGDATNNQLFGNAGNDTLTGALGADTLLGGTGNDTYKFTRTEGQDVINDTDATTSNADVLAFQTGIVKEQLWFTHTNNDLVVSVIGTTDQVTIKDWYVAGGNNIKTSSVIEKITAGTASLAYTDVNALVQAMAAYAPPAAGVTVLPTGYAANVSLVMAANWH</sequence>
<dbReference type="PROSITE" id="PS00138">
    <property type="entry name" value="SUBTILASE_SER"/>
    <property type="match status" value="1"/>
</dbReference>
<dbReference type="InterPro" id="IPR002884">
    <property type="entry name" value="P_dom"/>
</dbReference>
<name>A0A345DDP8_9BURK</name>
<evidence type="ECO:0000256" key="2">
    <source>
        <dbReference type="ARBA" id="ARBA00022525"/>
    </source>
</evidence>
<dbReference type="OrthoDB" id="1676884at2"/>
<keyword evidence="6" id="KW-0106">Calcium</keyword>
<dbReference type="Pfam" id="PF00082">
    <property type="entry name" value="Peptidase_S8"/>
    <property type="match status" value="1"/>
</dbReference>
<keyword evidence="5" id="KW-0720">Serine protease</keyword>
<dbReference type="Pfam" id="PF17963">
    <property type="entry name" value="Big_9"/>
    <property type="match status" value="1"/>
</dbReference>
<evidence type="ECO:0000256" key="6">
    <source>
        <dbReference type="ARBA" id="ARBA00022837"/>
    </source>
</evidence>
<dbReference type="KEGG" id="hyf:DTO96_102240"/>
<keyword evidence="10" id="KW-1185">Reference proteome</keyword>
<dbReference type="RefSeq" id="WP_114563557.1">
    <property type="nucleotide sequence ID" value="NZ_CP031124.1"/>
</dbReference>
<dbReference type="SUPFAM" id="SSF51120">
    <property type="entry name" value="beta-Roll"/>
    <property type="match status" value="9"/>
</dbReference>
<evidence type="ECO:0000259" key="8">
    <source>
        <dbReference type="PROSITE" id="PS51829"/>
    </source>
</evidence>
<evidence type="ECO:0000256" key="5">
    <source>
        <dbReference type="ARBA" id="ARBA00022825"/>
    </source>
</evidence>
<dbReference type="InterPro" id="IPR001343">
    <property type="entry name" value="Hemolysn_Ca-bd"/>
</dbReference>
<dbReference type="PANTHER" id="PTHR38340:SF1">
    <property type="entry name" value="S-LAYER PROTEIN"/>
    <property type="match status" value="1"/>
</dbReference>
<dbReference type="Pfam" id="PF01483">
    <property type="entry name" value="P_proprotein"/>
    <property type="match status" value="1"/>
</dbReference>
<evidence type="ECO:0000256" key="7">
    <source>
        <dbReference type="PROSITE-ProRule" id="PRU01240"/>
    </source>
</evidence>
<dbReference type="Gene3D" id="2.150.10.10">
    <property type="entry name" value="Serralysin-like metalloprotease, C-terminal"/>
    <property type="match status" value="10"/>
</dbReference>
<dbReference type="Pfam" id="PF00353">
    <property type="entry name" value="HemolysinCabind"/>
    <property type="match status" value="14"/>
</dbReference>
<dbReference type="InterPro" id="IPR050557">
    <property type="entry name" value="RTX_toxin/Mannuronan_C5-epim"/>
</dbReference>
<dbReference type="PROSITE" id="PS51892">
    <property type="entry name" value="SUBTILASE"/>
    <property type="match status" value="1"/>
</dbReference>
<comment type="caution">
    <text evidence="7">Lacks conserved residue(s) required for the propagation of feature annotation.</text>
</comment>
<proteinExistence type="inferred from homology"/>
<dbReference type="InterPro" id="IPR000209">
    <property type="entry name" value="Peptidase_S8/S53_dom"/>
</dbReference>
<evidence type="ECO:0000256" key="4">
    <source>
        <dbReference type="ARBA" id="ARBA00022801"/>
    </source>
</evidence>